<evidence type="ECO:0000256" key="1">
    <source>
        <dbReference type="ARBA" id="ARBA00009175"/>
    </source>
</evidence>
<keyword evidence="2 5" id="KW-0500">Molybdenum</keyword>
<feature type="binding site" evidence="5">
    <location>
        <position position="217"/>
    </location>
    <ligand>
        <name>molybdate</name>
        <dbReference type="ChEBI" id="CHEBI:36264"/>
    </ligand>
</feature>
<dbReference type="OrthoDB" id="9785015at2"/>
<evidence type="ECO:0000256" key="5">
    <source>
        <dbReference type="PIRSR" id="PIRSR004846-1"/>
    </source>
</evidence>
<gene>
    <name evidence="7" type="ORF">EDD59_10652</name>
</gene>
<dbReference type="InterPro" id="IPR005950">
    <property type="entry name" value="ModA"/>
</dbReference>
<dbReference type="AlphaFoldDB" id="A0A4R3KB16"/>
<protein>
    <submittedName>
        <fullName evidence="7">Molybdate transport system substrate-binding protein</fullName>
    </submittedName>
</protein>
<name>A0A4R3KB16_9FIRM</name>
<dbReference type="GO" id="GO:0030973">
    <property type="term" value="F:molybdate ion binding"/>
    <property type="evidence" value="ECO:0007669"/>
    <property type="project" value="TreeGrafter"/>
</dbReference>
<organism evidence="7 8">
    <name type="scientific">Muricomes intestini</name>
    <dbReference type="NCBI Taxonomy" id="1796634"/>
    <lineage>
        <taxon>Bacteria</taxon>
        <taxon>Bacillati</taxon>
        <taxon>Bacillota</taxon>
        <taxon>Clostridia</taxon>
        <taxon>Lachnospirales</taxon>
        <taxon>Lachnospiraceae</taxon>
        <taxon>Muricomes</taxon>
    </lineage>
</organism>
<dbReference type="Proteomes" id="UP000295726">
    <property type="component" value="Unassembled WGS sequence"/>
</dbReference>
<dbReference type="GO" id="GO:1901359">
    <property type="term" value="F:tungstate binding"/>
    <property type="evidence" value="ECO:0007669"/>
    <property type="project" value="UniProtKB-ARBA"/>
</dbReference>
<evidence type="ECO:0000256" key="3">
    <source>
        <dbReference type="ARBA" id="ARBA00022723"/>
    </source>
</evidence>
<dbReference type="SUPFAM" id="SSF53850">
    <property type="entry name" value="Periplasmic binding protein-like II"/>
    <property type="match status" value="1"/>
</dbReference>
<evidence type="ECO:0000256" key="4">
    <source>
        <dbReference type="ARBA" id="ARBA00022729"/>
    </source>
</evidence>
<proteinExistence type="inferred from homology"/>
<accession>A0A4R3KB16</accession>
<evidence type="ECO:0000313" key="8">
    <source>
        <dbReference type="Proteomes" id="UP000295726"/>
    </source>
</evidence>
<dbReference type="PROSITE" id="PS51257">
    <property type="entry name" value="PROKAR_LIPOPROTEIN"/>
    <property type="match status" value="1"/>
</dbReference>
<feature type="binding site" evidence="5">
    <location>
        <position position="92"/>
    </location>
    <ligand>
        <name>molybdate</name>
        <dbReference type="ChEBI" id="CHEBI:36264"/>
    </ligand>
</feature>
<dbReference type="EMBL" id="SLZZ01000006">
    <property type="protein sequence ID" value="TCS80227.1"/>
    <property type="molecule type" value="Genomic_DNA"/>
</dbReference>
<sequence length="283" mass="30002">MRKLQKAGSVLLTVVLAGSLVIGCGAKKDDSKADDTKATKTEETTESAKEEEPVTLMVAAAASLQYSYEDKLIPMFEKENPNITVTGTYDSSGKLQTQIEEGIEADVFMSAATKQMNTLVDESLVDKDTVVDLLENKIVLITAADSTLDLKEFTDITKAQTVALGDPESVPVGQYSKEALTNLGLWDEVSAKASLGTNVTEVLNQVAEGSADAGIVYATDAATTDKVKVIAEAPADSLAEPAIYPVGVVTASKNKEAAQKFVDFLGTGEAIAVFEDYGFIQNK</sequence>
<dbReference type="GO" id="GO:0046872">
    <property type="term" value="F:metal ion binding"/>
    <property type="evidence" value="ECO:0007669"/>
    <property type="project" value="UniProtKB-KW"/>
</dbReference>
<feature type="region of interest" description="Disordered" evidence="6">
    <location>
        <begin position="27"/>
        <end position="51"/>
    </location>
</feature>
<dbReference type="InterPro" id="IPR050682">
    <property type="entry name" value="ModA/WtpA"/>
</dbReference>
<evidence type="ECO:0000313" key="7">
    <source>
        <dbReference type="EMBL" id="TCS80227.1"/>
    </source>
</evidence>
<feature type="binding site" evidence="5">
    <location>
        <position position="199"/>
    </location>
    <ligand>
        <name>molybdate</name>
        <dbReference type="ChEBI" id="CHEBI:36264"/>
    </ligand>
</feature>
<dbReference type="Gene3D" id="3.40.190.10">
    <property type="entry name" value="Periplasmic binding protein-like II"/>
    <property type="match status" value="2"/>
</dbReference>
<keyword evidence="3 5" id="KW-0479">Metal-binding</keyword>
<comment type="similarity">
    <text evidence="1">Belongs to the bacterial solute-binding protein ModA family.</text>
</comment>
<dbReference type="PANTHER" id="PTHR30632:SF0">
    <property type="entry name" value="SULFATE-BINDING PROTEIN"/>
    <property type="match status" value="1"/>
</dbReference>
<keyword evidence="8" id="KW-1185">Reference proteome</keyword>
<reference evidence="7 8" key="1">
    <citation type="submission" date="2019-03" db="EMBL/GenBank/DDBJ databases">
        <title>Genomic Encyclopedia of Type Strains, Phase IV (KMG-IV): sequencing the most valuable type-strain genomes for metagenomic binning, comparative biology and taxonomic classification.</title>
        <authorList>
            <person name="Goeker M."/>
        </authorList>
    </citation>
    <scope>NUCLEOTIDE SEQUENCE [LARGE SCALE GENOMIC DNA]</scope>
    <source>
        <strain evidence="7 8">DSM 29489</strain>
    </source>
</reference>
<feature type="binding site" evidence="5">
    <location>
        <position position="63"/>
    </location>
    <ligand>
        <name>molybdate</name>
        <dbReference type="ChEBI" id="CHEBI:36264"/>
    </ligand>
</feature>
<evidence type="ECO:0000256" key="2">
    <source>
        <dbReference type="ARBA" id="ARBA00022505"/>
    </source>
</evidence>
<comment type="caution">
    <text evidence="7">The sequence shown here is derived from an EMBL/GenBank/DDBJ whole genome shotgun (WGS) entry which is preliminary data.</text>
</comment>
<dbReference type="PANTHER" id="PTHR30632">
    <property type="entry name" value="MOLYBDATE-BINDING PERIPLASMIC PROTEIN"/>
    <property type="match status" value="1"/>
</dbReference>
<dbReference type="PIRSF" id="PIRSF004846">
    <property type="entry name" value="ModA"/>
    <property type="match status" value="1"/>
</dbReference>
<keyword evidence="4" id="KW-0732">Signal</keyword>
<dbReference type="Pfam" id="PF13531">
    <property type="entry name" value="SBP_bac_11"/>
    <property type="match status" value="1"/>
</dbReference>
<dbReference type="NCBIfam" id="TIGR01256">
    <property type="entry name" value="modA"/>
    <property type="match status" value="1"/>
</dbReference>
<evidence type="ECO:0000256" key="6">
    <source>
        <dbReference type="SAM" id="MobiDB-lite"/>
    </source>
</evidence>
<dbReference type="RefSeq" id="WP_132379855.1">
    <property type="nucleotide sequence ID" value="NZ_SLZZ01000006.1"/>
</dbReference>
<dbReference type="FunFam" id="3.40.190.10:FF:000035">
    <property type="entry name" value="Molybdate ABC transporter substrate-binding protein"/>
    <property type="match status" value="1"/>
</dbReference>
<dbReference type="GO" id="GO:0015689">
    <property type="term" value="P:molybdate ion transport"/>
    <property type="evidence" value="ECO:0007669"/>
    <property type="project" value="InterPro"/>
</dbReference>